<keyword evidence="2" id="KW-1185">Reference proteome</keyword>
<name>A0ABZ1CE04_9BACT</name>
<sequence length="177" mass="19574">MKRLGIVMLLGWSVLLAGAEEARPLHEKLALFAPILGKTFSGEIKQSTAEQPMVDVVRYERALNGTAVRSFHSINDGDYGGETLMRWDDDAQKIVFHYFTTEGFMTSGHLEPRGDVLYSYETVANPEKAGGVTAVEAETTISAEEITVKSWYLIGDEKIPGHTAVYHPAPEAKVNFR</sequence>
<gene>
    <name evidence="1" type="ORF">K1X11_009890</name>
</gene>
<dbReference type="Proteomes" id="UP000738431">
    <property type="component" value="Chromosome"/>
</dbReference>
<dbReference type="EMBL" id="CP139781">
    <property type="protein sequence ID" value="WRQ89718.1"/>
    <property type="molecule type" value="Genomic_DNA"/>
</dbReference>
<protein>
    <submittedName>
        <fullName evidence="1">Uncharacterized protein</fullName>
    </submittedName>
</protein>
<accession>A0ABZ1CE04</accession>
<dbReference type="RefSeq" id="WP_221032178.1">
    <property type="nucleotide sequence ID" value="NZ_CP139781.1"/>
</dbReference>
<reference evidence="1 2" key="1">
    <citation type="submission" date="2023-12" db="EMBL/GenBank/DDBJ databases">
        <title>Description of an unclassified Opitutus bacterium of Verrucomicrobiota.</title>
        <authorList>
            <person name="Zhang D.-F."/>
        </authorList>
    </citation>
    <scope>NUCLEOTIDE SEQUENCE [LARGE SCALE GENOMIC DNA]</scope>
    <source>
        <strain evidence="1 2">WL0086</strain>
    </source>
</reference>
<evidence type="ECO:0000313" key="2">
    <source>
        <dbReference type="Proteomes" id="UP000738431"/>
    </source>
</evidence>
<evidence type="ECO:0000313" key="1">
    <source>
        <dbReference type="EMBL" id="WRQ89718.1"/>
    </source>
</evidence>
<proteinExistence type="predicted"/>
<organism evidence="1 2">
    <name type="scientific">Actomonas aquatica</name>
    <dbReference type="NCBI Taxonomy" id="2866162"/>
    <lineage>
        <taxon>Bacteria</taxon>
        <taxon>Pseudomonadati</taxon>
        <taxon>Verrucomicrobiota</taxon>
        <taxon>Opitutia</taxon>
        <taxon>Opitutales</taxon>
        <taxon>Opitutaceae</taxon>
        <taxon>Actomonas</taxon>
    </lineage>
</organism>